<proteinExistence type="predicted"/>
<protein>
    <submittedName>
        <fullName evidence="1">Uncharacterized protein</fullName>
    </submittedName>
</protein>
<reference evidence="1 2" key="1">
    <citation type="submission" date="2018-02" db="EMBL/GenBank/DDBJ databases">
        <title>Genomic Encyclopedia of Archaeal and Bacterial Type Strains, Phase II (KMG-II): from individual species to whole genera.</title>
        <authorList>
            <person name="Goeker M."/>
        </authorList>
    </citation>
    <scope>NUCLEOTIDE SEQUENCE [LARGE SCALE GENOMIC DNA]</scope>
    <source>
        <strain evidence="1 2">YU 961-1</strain>
    </source>
</reference>
<organism evidence="1 2">
    <name type="scientific">Actinokineospora auranticolor</name>
    <dbReference type="NCBI Taxonomy" id="155976"/>
    <lineage>
        <taxon>Bacteria</taxon>
        <taxon>Bacillati</taxon>
        <taxon>Actinomycetota</taxon>
        <taxon>Actinomycetes</taxon>
        <taxon>Pseudonocardiales</taxon>
        <taxon>Pseudonocardiaceae</taxon>
        <taxon>Actinokineospora</taxon>
    </lineage>
</organism>
<sequence length="176" mass="18269">MWDVPCGGNIDERGLLAPAGAFAREPRGLVAHVGEELLDNPAWAALTGPHQSIARRYGDAAGYPDDVSPFHAVPTGSAREWADLAAMATPGSGIVVPGATQAPPGWPAAELIDGVQMVDDGVTPAPDPEALRLTAADVPEMLDLVARTQPGPFRPRARPQSGWAGRGLILCRGAQA</sequence>
<name>A0A2S6GFC6_9PSEU</name>
<accession>A0A2S6GFC6</accession>
<dbReference type="EMBL" id="PTIX01000023">
    <property type="protein sequence ID" value="PPK63881.1"/>
    <property type="molecule type" value="Genomic_DNA"/>
</dbReference>
<comment type="caution">
    <text evidence="1">The sequence shown here is derived from an EMBL/GenBank/DDBJ whole genome shotgun (WGS) entry which is preliminary data.</text>
</comment>
<keyword evidence="2" id="KW-1185">Reference proteome</keyword>
<evidence type="ECO:0000313" key="2">
    <source>
        <dbReference type="Proteomes" id="UP000239203"/>
    </source>
</evidence>
<evidence type="ECO:0000313" key="1">
    <source>
        <dbReference type="EMBL" id="PPK63881.1"/>
    </source>
</evidence>
<dbReference type="Proteomes" id="UP000239203">
    <property type="component" value="Unassembled WGS sequence"/>
</dbReference>
<dbReference type="Gene3D" id="3.40.630.30">
    <property type="match status" value="1"/>
</dbReference>
<gene>
    <name evidence="1" type="ORF">CLV40_1231</name>
</gene>
<dbReference type="AlphaFoldDB" id="A0A2S6GFC6"/>